<dbReference type="GeneID" id="48820742"/>
<dbReference type="AlphaFoldDB" id="A0A081LP30"/>
<reference evidence="4 14" key="1">
    <citation type="submission" date="2019-12" db="EMBL/GenBank/DDBJ databases">
        <title>complete genome sequences of Aeromonas caviae str. WP2-W18-ESBL-01 isolated from wastewater treatment plant effluent.</title>
        <authorList>
            <person name="Sekizuka T."/>
            <person name="Itokawa K."/>
            <person name="Yatsu K."/>
            <person name="Inamine Y."/>
            <person name="Kuroda M."/>
        </authorList>
    </citation>
    <scope>NUCLEOTIDE SEQUENCE [LARGE SCALE GENOMIC DNA]</scope>
    <source>
        <strain evidence="4 14">WP2-W18-ESBL-01</strain>
    </source>
</reference>
<evidence type="ECO:0000313" key="10">
    <source>
        <dbReference type="EMBL" id="MDH1899766.1"/>
    </source>
</evidence>
<reference evidence="12" key="2">
    <citation type="submission" date="2020-12" db="EMBL/GenBank/DDBJ databases">
        <title>GES Beta-lactamases isolated from hospital effluents in Brazil.</title>
        <authorList>
            <person name="Conte D."/>
            <person name="Mesa D."/>
            <person name="Palmeiro J.K."/>
            <person name="Dalla-Costa L.M."/>
        </authorList>
    </citation>
    <scope>NUCLEOTIDE SEQUENCE [LARGE SCALE GENOMIC DNA]</scope>
    <source>
        <strain evidence="12">Aero21</strain>
    </source>
</reference>
<dbReference type="EMBL" id="AP021927">
    <property type="protein sequence ID" value="BBQ28807.1"/>
    <property type="molecule type" value="Genomic_DNA"/>
</dbReference>
<feature type="domain" description="BON" evidence="3">
    <location>
        <begin position="124"/>
        <end position="191"/>
    </location>
</feature>
<reference evidence="9" key="4">
    <citation type="submission" date="2022-09" db="EMBL/GenBank/DDBJ databases">
        <title>Intensive care unit water sources are persistently colonized with multi-drug resistant bacteria and are the site of extensive horizontal gene transfer of antibiotic resistance genes.</title>
        <authorList>
            <person name="Diorio-Toth L."/>
        </authorList>
    </citation>
    <scope>NUCLEOTIDE SEQUENCE</scope>
    <source>
        <strain evidence="9">GD03710</strain>
        <strain evidence="10">GD03796</strain>
    </source>
</reference>
<feature type="domain" description="BON" evidence="3">
    <location>
        <begin position="46"/>
        <end position="115"/>
    </location>
</feature>
<evidence type="ECO:0000313" key="6">
    <source>
        <dbReference type="EMBL" id="GJA53166.1"/>
    </source>
</evidence>
<dbReference type="Proteomes" id="UP001160758">
    <property type="component" value="Unassembled WGS sequence"/>
</dbReference>
<proteinExistence type="predicted"/>
<sequence length="192" mass="20497">MKKPILALALLTGVLLLQGCAAVVVGGAAGTAKASGDRRTLGAQWDDQTIELKAANLLADNKPLSAASKISVYSNNGRVLLVGQTPSDAYKQEAGRIVSRIEGVRHVYNELRLGKPVSIGVRSNDTWITSKVRADMLGTKNFDSAKVKVVTENGEVFLIGLVTRQEGDQAVEIARHVSGVKQVIKAFEFAQN</sequence>
<evidence type="ECO:0000313" key="9">
    <source>
        <dbReference type="EMBL" id="MDH1507416.1"/>
    </source>
</evidence>
<dbReference type="PANTHER" id="PTHR34606:SF4">
    <property type="entry name" value="OUTER MEMBRANE LIPOPROTEIN DOLP"/>
    <property type="match status" value="1"/>
</dbReference>
<dbReference type="KEGG" id="acav:VI35_01955"/>
<evidence type="ECO:0000313" key="4">
    <source>
        <dbReference type="EMBL" id="BBQ28807.1"/>
    </source>
</evidence>
<dbReference type="OrthoDB" id="9783990at2"/>
<dbReference type="PANTHER" id="PTHR34606">
    <property type="entry name" value="BON DOMAIN-CONTAINING PROTEIN"/>
    <property type="match status" value="1"/>
</dbReference>
<evidence type="ECO:0000313" key="8">
    <source>
        <dbReference type="EMBL" id="GJB92954.1"/>
    </source>
</evidence>
<dbReference type="InterPro" id="IPR051686">
    <property type="entry name" value="Lipoprotein_DolP"/>
</dbReference>
<dbReference type="NCBIfam" id="NF008247">
    <property type="entry name" value="PRK11023.1"/>
    <property type="match status" value="1"/>
</dbReference>
<dbReference type="Proteomes" id="UP001218423">
    <property type="component" value="Chromosome"/>
</dbReference>
<name>A0A081LP30_AERCA</name>
<keyword evidence="1 2" id="KW-0732">Signal</keyword>
<dbReference type="PROSITE" id="PS50914">
    <property type="entry name" value="BON"/>
    <property type="match status" value="2"/>
</dbReference>
<evidence type="ECO:0000313" key="12">
    <source>
        <dbReference type="EMBL" id="QQA61713.1"/>
    </source>
</evidence>
<reference evidence="11 17" key="6">
    <citation type="submission" date="2023-12" db="EMBL/GenBank/DDBJ databases">
        <title>Characterization of antibiotic resistance in Aeromonas spp. in hospital effluent.</title>
        <authorList>
            <person name="Negoseki B.R.S."/>
            <person name="Krul D."/>
            <person name="Siqueira A.C."/>
            <person name="Almeida M."/>
            <person name="Mesa D."/>
            <person name="Conte D."/>
            <person name="Dalla-Costa L.M."/>
        </authorList>
    </citation>
    <scope>NUCLEOTIDE SEQUENCE [LARGE SCALE GENOMIC DNA]</scope>
    <source>
        <strain evidence="11 17">36v</strain>
    </source>
</reference>
<dbReference type="RefSeq" id="WP_010675849.1">
    <property type="nucleotide sequence ID" value="NZ_AP021927.1"/>
</dbReference>
<evidence type="ECO:0000313" key="17">
    <source>
        <dbReference type="Proteomes" id="UP001304847"/>
    </source>
</evidence>
<dbReference type="EMBL" id="CP120942">
    <property type="protein sequence ID" value="WFF97603.1"/>
    <property type="molecule type" value="Genomic_DNA"/>
</dbReference>
<gene>
    <name evidence="12" type="primary">yraP</name>
    <name evidence="9" type="synonym">dolP</name>
    <name evidence="12" type="ORF">JC965_04040</name>
    <name evidence="5" type="ORF">KAM343_23280</name>
    <name evidence="6" type="ORF">KAM348_05890</name>
    <name evidence="7" type="ORF">KAM351_03660</name>
    <name evidence="8" type="ORF">KAM382_30150</name>
    <name evidence="10" type="ORF">N5I07_19815</name>
    <name evidence="9" type="ORF">N5I20_20425</name>
    <name evidence="13" type="ORF">P5S46_18545</name>
    <name evidence="11" type="ORF">VCX44_09030</name>
    <name evidence="4" type="ORF">WP2W18E01_03890</name>
</gene>
<keyword evidence="17" id="KW-1185">Reference proteome</keyword>
<organism evidence="5 16">
    <name type="scientific">Aeromonas caviae</name>
    <name type="common">Aeromonas punctata</name>
    <dbReference type="NCBI Taxonomy" id="648"/>
    <lineage>
        <taxon>Bacteria</taxon>
        <taxon>Pseudomonadati</taxon>
        <taxon>Pseudomonadota</taxon>
        <taxon>Gammaproteobacteria</taxon>
        <taxon>Aeromonadales</taxon>
        <taxon>Aeromonadaceae</taxon>
        <taxon>Aeromonas</taxon>
    </lineage>
</organism>
<dbReference type="EMBL" id="JAYGOJ010000037">
    <property type="protein sequence ID" value="MEA9435965.1"/>
    <property type="molecule type" value="Genomic_DNA"/>
</dbReference>
<dbReference type="SMART" id="SM00749">
    <property type="entry name" value="BON"/>
    <property type="match status" value="2"/>
</dbReference>
<dbReference type="Proteomes" id="UP000515756">
    <property type="component" value="Chromosome"/>
</dbReference>
<evidence type="ECO:0000313" key="13">
    <source>
        <dbReference type="EMBL" id="WFF97603.1"/>
    </source>
</evidence>
<dbReference type="Proteomes" id="UP001161704">
    <property type="component" value="Unassembled WGS sequence"/>
</dbReference>
<dbReference type="Gene3D" id="3.30.1340.30">
    <property type="match status" value="1"/>
</dbReference>
<dbReference type="EMBL" id="BPNL01000004">
    <property type="protein sequence ID" value="GJA53166.1"/>
    <property type="molecule type" value="Genomic_DNA"/>
</dbReference>
<dbReference type="Proteomes" id="UP000737420">
    <property type="component" value="Unassembled WGS sequence"/>
</dbReference>
<evidence type="ECO:0000256" key="2">
    <source>
        <dbReference type="SAM" id="SignalP"/>
    </source>
</evidence>
<dbReference type="EMBL" id="JAOCIZ010000120">
    <property type="protein sequence ID" value="MDH1507416.1"/>
    <property type="molecule type" value="Genomic_DNA"/>
</dbReference>
<dbReference type="Proteomes" id="UP001304847">
    <property type="component" value="Unassembled WGS sequence"/>
</dbReference>
<dbReference type="Proteomes" id="UP000887009">
    <property type="component" value="Unassembled WGS sequence"/>
</dbReference>
<evidence type="ECO:0000256" key="1">
    <source>
        <dbReference type="ARBA" id="ARBA00022729"/>
    </source>
</evidence>
<dbReference type="Proteomes" id="UP000886934">
    <property type="component" value="Unassembled WGS sequence"/>
</dbReference>
<dbReference type="InterPro" id="IPR007055">
    <property type="entry name" value="BON_dom"/>
</dbReference>
<feature type="chain" id="PRO_5044540193" evidence="2">
    <location>
        <begin position="22"/>
        <end position="192"/>
    </location>
</feature>
<evidence type="ECO:0000313" key="14">
    <source>
        <dbReference type="Proteomes" id="UP000515756"/>
    </source>
</evidence>
<dbReference type="EMBL" id="BPNI01000043">
    <property type="protein sequence ID" value="GJA41532.1"/>
    <property type="molecule type" value="Genomic_DNA"/>
</dbReference>
<dbReference type="InterPro" id="IPR014004">
    <property type="entry name" value="Transpt-assoc_nodulatn_dom_bac"/>
</dbReference>
<dbReference type="EMBL" id="CP065937">
    <property type="protein sequence ID" value="QQA61713.1"/>
    <property type="molecule type" value="Genomic_DNA"/>
</dbReference>
<dbReference type="EMBL" id="JAOCFT010000001">
    <property type="protein sequence ID" value="MDH1899766.1"/>
    <property type="molecule type" value="Genomic_DNA"/>
</dbReference>
<dbReference type="Proteomes" id="UP000886939">
    <property type="component" value="Unassembled WGS sequence"/>
</dbReference>
<keyword evidence="9" id="KW-0449">Lipoprotein</keyword>
<feature type="signal peptide" evidence="2">
    <location>
        <begin position="1"/>
        <end position="21"/>
    </location>
</feature>
<evidence type="ECO:0000313" key="15">
    <source>
        <dbReference type="Proteomes" id="UP000737420"/>
    </source>
</evidence>
<accession>A0A081LP30</accession>
<protein>
    <submittedName>
        <fullName evidence="5">BON domain-containing protein</fullName>
    </submittedName>
    <submittedName>
        <fullName evidence="9">Division/outer membrane stress-associated lipid-binding lipoprotein</fullName>
    </submittedName>
    <submittedName>
        <fullName evidence="12">Divisome-associated lipoprotein YraP</fullName>
    </submittedName>
</protein>
<evidence type="ECO:0000313" key="11">
    <source>
        <dbReference type="EMBL" id="MEA9435965.1"/>
    </source>
</evidence>
<evidence type="ECO:0000259" key="3">
    <source>
        <dbReference type="PROSITE" id="PS50914"/>
    </source>
</evidence>
<evidence type="ECO:0000313" key="7">
    <source>
        <dbReference type="EMBL" id="GJA61755.1"/>
    </source>
</evidence>
<dbReference type="Pfam" id="PF04972">
    <property type="entry name" value="BON"/>
    <property type="match status" value="2"/>
</dbReference>
<evidence type="ECO:0000313" key="5">
    <source>
        <dbReference type="EMBL" id="GJA41532.1"/>
    </source>
</evidence>
<dbReference type="PROSITE" id="PS51257">
    <property type="entry name" value="PROKAR_LIPOPROTEIN"/>
    <property type="match status" value="1"/>
</dbReference>
<reference evidence="13" key="5">
    <citation type="submission" date="2023-03" db="EMBL/GenBank/DDBJ databases">
        <title>Aeromonas caviae strain AC1520.</title>
        <authorList>
            <person name="Xie T."/>
            <person name="Zhang Q."/>
            <person name="Deng J."/>
            <person name="Li X."/>
        </authorList>
    </citation>
    <scope>NUCLEOTIDE SEQUENCE</scope>
    <source>
        <strain evidence="13">AC1520</strain>
    </source>
</reference>
<reference evidence="5 15" key="3">
    <citation type="submission" date="2021-07" db="EMBL/GenBank/DDBJ databases">
        <title>Draft genome sequence of carbapenem-resistant Aeromonas spp. in Japan.</title>
        <authorList>
            <person name="Maehana S."/>
            <person name="Suzuki M."/>
            <person name="Kitasato H."/>
        </authorList>
    </citation>
    <scope>NUCLEOTIDE SEQUENCE</scope>
    <source>
        <strain evidence="5">KAM343</strain>
        <strain evidence="6">KAM348</strain>
        <strain evidence="7">KAM351</strain>
        <strain evidence="8 15">KAM382</strain>
    </source>
</reference>
<evidence type="ECO:0000313" key="16">
    <source>
        <dbReference type="Proteomes" id="UP000886939"/>
    </source>
</evidence>
<dbReference type="EMBL" id="BPNN01000003">
    <property type="protein sequence ID" value="GJA61755.1"/>
    <property type="molecule type" value="Genomic_DNA"/>
</dbReference>
<dbReference type="EMBL" id="BPOP01000033">
    <property type="protein sequence ID" value="GJB92954.1"/>
    <property type="molecule type" value="Genomic_DNA"/>
</dbReference>